<proteinExistence type="predicted"/>
<evidence type="ECO:0000256" key="1">
    <source>
        <dbReference type="SAM" id="SignalP"/>
    </source>
</evidence>
<name>A0A1T4LGR9_9GAMM</name>
<accession>A0A1T4LGR9</accession>
<keyword evidence="3" id="KW-1185">Reference proteome</keyword>
<dbReference type="Proteomes" id="UP000190061">
    <property type="component" value="Unassembled WGS sequence"/>
</dbReference>
<feature type="signal peptide" evidence="1">
    <location>
        <begin position="1"/>
        <end position="19"/>
    </location>
</feature>
<dbReference type="AlphaFoldDB" id="A0A1T4LGR9"/>
<sequence length="154" mass="17004">MIFKGLAMALLVLPFAATAASGIDVEKDRPFPEQKAEVQAALADGETYAEINPQDRSAVLGALERIEFELESAGGIDVLDREAQVRVFNDQELVNNLLTRAGEDSRLVCRRSRKVGSHFPTNVCQTVAEQRRLREASQDQMKQLNSHRMLPPGG</sequence>
<dbReference type="EMBL" id="FUXP01000001">
    <property type="protein sequence ID" value="SJZ53925.1"/>
    <property type="molecule type" value="Genomic_DNA"/>
</dbReference>
<feature type="chain" id="PRO_5010574613" description="Secreted protein" evidence="1">
    <location>
        <begin position="20"/>
        <end position="154"/>
    </location>
</feature>
<evidence type="ECO:0000313" key="2">
    <source>
        <dbReference type="EMBL" id="SJZ53925.1"/>
    </source>
</evidence>
<evidence type="ECO:0000313" key="3">
    <source>
        <dbReference type="Proteomes" id="UP000190061"/>
    </source>
</evidence>
<keyword evidence="1" id="KW-0732">Signal</keyword>
<protein>
    <recommendedName>
        <fullName evidence="4">Secreted protein</fullName>
    </recommendedName>
</protein>
<reference evidence="2 3" key="1">
    <citation type="submission" date="2017-02" db="EMBL/GenBank/DDBJ databases">
        <authorList>
            <person name="Peterson S.W."/>
        </authorList>
    </citation>
    <scope>NUCLEOTIDE SEQUENCE [LARGE SCALE GENOMIC DNA]</scope>
    <source>
        <strain evidence="2 3">DSM 21749</strain>
    </source>
</reference>
<dbReference type="OrthoDB" id="7193459at2"/>
<organism evidence="2 3">
    <name type="scientific">Lysobacter spongiicola DSM 21749</name>
    <dbReference type="NCBI Taxonomy" id="1122188"/>
    <lineage>
        <taxon>Bacteria</taxon>
        <taxon>Pseudomonadati</taxon>
        <taxon>Pseudomonadota</taxon>
        <taxon>Gammaproteobacteria</taxon>
        <taxon>Lysobacterales</taxon>
        <taxon>Lysobacteraceae</taxon>
        <taxon>Novilysobacter</taxon>
    </lineage>
</organism>
<dbReference type="RefSeq" id="WP_078756696.1">
    <property type="nucleotide sequence ID" value="NZ_FUXP01000001.1"/>
</dbReference>
<gene>
    <name evidence="2" type="ORF">SAMN02745674_00010</name>
</gene>
<evidence type="ECO:0008006" key="4">
    <source>
        <dbReference type="Google" id="ProtNLM"/>
    </source>
</evidence>